<keyword evidence="2" id="KW-1185">Reference proteome</keyword>
<dbReference type="PANTHER" id="PTHR44755:SF11">
    <property type="entry name" value="ATRIAL NATRIURETIC PEPTIDE RECEPTOR 3 ISOFORM X1"/>
    <property type="match status" value="1"/>
</dbReference>
<dbReference type="Proteomes" id="UP000792457">
    <property type="component" value="Unassembled WGS sequence"/>
</dbReference>
<dbReference type="AlphaFoldDB" id="A0A8K0JXT4"/>
<proteinExistence type="predicted"/>
<dbReference type="GO" id="GO:0017046">
    <property type="term" value="F:peptide hormone binding"/>
    <property type="evidence" value="ECO:0007669"/>
    <property type="project" value="TreeGrafter"/>
</dbReference>
<dbReference type="GO" id="GO:0038023">
    <property type="term" value="F:signaling receptor activity"/>
    <property type="evidence" value="ECO:0007669"/>
    <property type="project" value="TreeGrafter"/>
</dbReference>
<dbReference type="GO" id="GO:0007165">
    <property type="term" value="P:signal transduction"/>
    <property type="evidence" value="ECO:0007669"/>
    <property type="project" value="TreeGrafter"/>
</dbReference>
<evidence type="ECO:0000313" key="2">
    <source>
        <dbReference type="Proteomes" id="UP000792457"/>
    </source>
</evidence>
<dbReference type="OrthoDB" id="10065302at2759"/>
<dbReference type="SUPFAM" id="SSF53822">
    <property type="entry name" value="Periplasmic binding protein-like I"/>
    <property type="match status" value="1"/>
</dbReference>
<evidence type="ECO:0000313" key="1">
    <source>
        <dbReference type="EMBL" id="KAG8224597.1"/>
    </source>
</evidence>
<dbReference type="EMBL" id="KZ308202">
    <property type="protein sequence ID" value="KAG8224597.1"/>
    <property type="molecule type" value="Genomic_DNA"/>
</dbReference>
<reference evidence="1" key="2">
    <citation type="submission" date="2017-10" db="EMBL/GenBank/DDBJ databases">
        <title>Ladona fulva Genome sequencing and assembly.</title>
        <authorList>
            <person name="Murali S."/>
            <person name="Richards S."/>
            <person name="Bandaranaike D."/>
            <person name="Bellair M."/>
            <person name="Blankenburg K."/>
            <person name="Chao H."/>
            <person name="Dinh H."/>
            <person name="Doddapaneni H."/>
            <person name="Dugan-Rocha S."/>
            <person name="Elkadiri S."/>
            <person name="Gnanaolivu R."/>
            <person name="Hernandez B."/>
            <person name="Skinner E."/>
            <person name="Javaid M."/>
            <person name="Lee S."/>
            <person name="Li M."/>
            <person name="Ming W."/>
            <person name="Munidasa M."/>
            <person name="Muniz J."/>
            <person name="Nguyen L."/>
            <person name="Hughes D."/>
            <person name="Osuji N."/>
            <person name="Pu L.-L."/>
            <person name="Puazo M."/>
            <person name="Qu C."/>
            <person name="Quiroz J."/>
            <person name="Raj R."/>
            <person name="Weissenberger G."/>
            <person name="Xin Y."/>
            <person name="Zou X."/>
            <person name="Han Y."/>
            <person name="Worley K."/>
            <person name="Muzny D."/>
            <person name="Gibbs R."/>
        </authorList>
    </citation>
    <scope>NUCLEOTIDE SEQUENCE</scope>
    <source>
        <strain evidence="1">Sampled in the wild</strain>
    </source>
</reference>
<organism evidence="1 2">
    <name type="scientific">Ladona fulva</name>
    <name type="common">Scarce chaser dragonfly</name>
    <name type="synonym">Libellula fulva</name>
    <dbReference type="NCBI Taxonomy" id="123851"/>
    <lineage>
        <taxon>Eukaryota</taxon>
        <taxon>Metazoa</taxon>
        <taxon>Ecdysozoa</taxon>
        <taxon>Arthropoda</taxon>
        <taxon>Hexapoda</taxon>
        <taxon>Insecta</taxon>
        <taxon>Pterygota</taxon>
        <taxon>Palaeoptera</taxon>
        <taxon>Odonata</taxon>
        <taxon>Epiprocta</taxon>
        <taxon>Anisoptera</taxon>
        <taxon>Libelluloidea</taxon>
        <taxon>Libellulidae</taxon>
        <taxon>Ladona</taxon>
    </lineage>
</organism>
<comment type="caution">
    <text evidence="1">The sequence shown here is derived from an EMBL/GenBank/DDBJ whole genome shotgun (WGS) entry which is preliminary data.</text>
</comment>
<reference evidence="1" key="1">
    <citation type="submission" date="2013-04" db="EMBL/GenBank/DDBJ databases">
        <authorList>
            <person name="Qu J."/>
            <person name="Murali S.C."/>
            <person name="Bandaranaike D."/>
            <person name="Bellair M."/>
            <person name="Blankenburg K."/>
            <person name="Chao H."/>
            <person name="Dinh H."/>
            <person name="Doddapaneni H."/>
            <person name="Downs B."/>
            <person name="Dugan-Rocha S."/>
            <person name="Elkadiri S."/>
            <person name="Gnanaolivu R.D."/>
            <person name="Hernandez B."/>
            <person name="Javaid M."/>
            <person name="Jayaseelan J.C."/>
            <person name="Lee S."/>
            <person name="Li M."/>
            <person name="Ming W."/>
            <person name="Munidasa M."/>
            <person name="Muniz J."/>
            <person name="Nguyen L."/>
            <person name="Ongeri F."/>
            <person name="Osuji N."/>
            <person name="Pu L.-L."/>
            <person name="Puazo M."/>
            <person name="Qu C."/>
            <person name="Quiroz J."/>
            <person name="Raj R."/>
            <person name="Weissenberger G."/>
            <person name="Xin Y."/>
            <person name="Zou X."/>
            <person name="Han Y."/>
            <person name="Richards S."/>
            <person name="Worley K."/>
            <person name="Muzny D."/>
            <person name="Gibbs R."/>
        </authorList>
    </citation>
    <scope>NUCLEOTIDE SEQUENCE</scope>
    <source>
        <strain evidence="1">Sampled in the wild</strain>
    </source>
</reference>
<gene>
    <name evidence="1" type="ORF">J437_LFUL009439</name>
</gene>
<dbReference type="Gene3D" id="3.40.50.2300">
    <property type="match status" value="1"/>
</dbReference>
<dbReference type="InterPro" id="IPR052612">
    <property type="entry name" value="ANP_Clearance_Receptor"/>
</dbReference>
<name>A0A8K0JXT4_LADFU</name>
<accession>A0A8K0JXT4</accession>
<sequence>MALSVFAASVARFVPFWNIPLLTAGGFTYDFTNPKTDPDSEYYMLTRLGMSFRDIAFTIMATTDKSKKAEIGAKSSQSIQELAPQM</sequence>
<dbReference type="PANTHER" id="PTHR44755">
    <property type="entry name" value="NATRIURETIC PEPTIDE RECEPTOR 3-RELATED"/>
    <property type="match status" value="1"/>
</dbReference>
<dbReference type="InterPro" id="IPR028082">
    <property type="entry name" value="Peripla_BP_I"/>
</dbReference>
<protein>
    <submittedName>
        <fullName evidence="1">Uncharacterized protein</fullName>
    </submittedName>
</protein>